<dbReference type="CDD" id="cd17039">
    <property type="entry name" value="Ubl_ubiquitin_like"/>
    <property type="match status" value="2"/>
</dbReference>
<dbReference type="SUPFAM" id="SSF54236">
    <property type="entry name" value="Ubiquitin-like"/>
    <property type="match status" value="2"/>
</dbReference>
<evidence type="ECO:0000313" key="3">
    <source>
        <dbReference type="EMBL" id="CAH3157252.1"/>
    </source>
</evidence>
<accession>A0ABN8Q7I4</accession>
<proteinExistence type="predicted"/>
<feature type="compositionally biased region" description="Low complexity" evidence="1">
    <location>
        <begin position="431"/>
        <end position="443"/>
    </location>
</feature>
<feature type="domain" description="Ubiquitin-like" evidence="2">
    <location>
        <begin position="346"/>
        <end position="422"/>
    </location>
</feature>
<protein>
    <recommendedName>
        <fullName evidence="2">Ubiquitin-like domain-containing protein</fullName>
    </recommendedName>
</protein>
<dbReference type="InterPro" id="IPR029071">
    <property type="entry name" value="Ubiquitin-like_domsf"/>
</dbReference>
<feature type="region of interest" description="Disordered" evidence="1">
    <location>
        <begin position="1"/>
        <end position="36"/>
    </location>
</feature>
<dbReference type="PROSITE" id="PS50053">
    <property type="entry name" value="UBIQUITIN_2"/>
    <property type="match status" value="1"/>
</dbReference>
<comment type="caution">
    <text evidence="3">The sequence shown here is derived from an EMBL/GenBank/DDBJ whole genome shotgun (WGS) entry which is preliminary data.</text>
</comment>
<dbReference type="EMBL" id="CALNXK010000107">
    <property type="protein sequence ID" value="CAH3157252.1"/>
    <property type="molecule type" value="Genomic_DNA"/>
</dbReference>
<name>A0ABN8Q7I4_9CNID</name>
<reference evidence="3 4" key="1">
    <citation type="submission" date="2022-05" db="EMBL/GenBank/DDBJ databases">
        <authorList>
            <consortium name="Genoscope - CEA"/>
            <person name="William W."/>
        </authorList>
    </citation>
    <scope>NUCLEOTIDE SEQUENCE [LARGE SCALE GENOMIC DNA]</scope>
</reference>
<evidence type="ECO:0000313" key="4">
    <source>
        <dbReference type="Proteomes" id="UP001159405"/>
    </source>
</evidence>
<keyword evidence="4" id="KW-1185">Reference proteome</keyword>
<dbReference type="Proteomes" id="UP001159405">
    <property type="component" value="Unassembled WGS sequence"/>
</dbReference>
<evidence type="ECO:0000256" key="1">
    <source>
        <dbReference type="SAM" id="MobiDB-lite"/>
    </source>
</evidence>
<dbReference type="SMART" id="SM00213">
    <property type="entry name" value="UBQ"/>
    <property type="match status" value="2"/>
</dbReference>
<feature type="region of interest" description="Disordered" evidence="1">
    <location>
        <begin position="414"/>
        <end position="474"/>
    </location>
</feature>
<gene>
    <name evidence="3" type="ORF">PLOB_00002133</name>
</gene>
<organism evidence="3 4">
    <name type="scientific">Porites lobata</name>
    <dbReference type="NCBI Taxonomy" id="104759"/>
    <lineage>
        <taxon>Eukaryota</taxon>
        <taxon>Metazoa</taxon>
        <taxon>Cnidaria</taxon>
        <taxon>Anthozoa</taxon>
        <taxon>Hexacorallia</taxon>
        <taxon>Scleractinia</taxon>
        <taxon>Fungiina</taxon>
        <taxon>Poritidae</taxon>
        <taxon>Porites</taxon>
    </lineage>
</organism>
<evidence type="ECO:0000259" key="2">
    <source>
        <dbReference type="PROSITE" id="PS50053"/>
    </source>
</evidence>
<dbReference type="InterPro" id="IPR000626">
    <property type="entry name" value="Ubiquitin-like_dom"/>
</dbReference>
<sequence length="534" mass="59386">MKSPEESKNLTSSTQRKPDHDPQLRAGPKQTETNLGAQEQIDQVKPTIPHGSLVSHAVPASPSAVDAHIQLKSYNKGGYSVVITGGILCCNSDDEKGIFMMKSGTEFVIAIGNNNKHAAEVDITFGEMYLGVWLVEANRDLFHNPLLIEGSSWAPGRLKYFSVSDDNKPTPSDLFGPNPKLNGQIILEFKPEVLMLKLFVKHVWKDGEKEVLMPDFQTATIGALKQRIKKIHKLNVSCLIMGGKKLPEDKTMSSYAMENANEVIQVLYEKEELEIQYSGKVLTMTGDPSSLSLDDVKGFIQQEFSIPKLQQDLRFNGEKVEETESLFTIFVKSKEKPVISVCIKEIRIKVCLPDKSSHEVTIKWLATVNDLKKKLHTEKICETVEILKFNDDDISDEESKTLVELKFQEQNTVHVQTRKTQAHTGYPTGDFGARTRGFGSGRTRGFDEHPAGSSTLRTETDDIQPDSVGGSSRRPLKEGVVMLCGNEESVNRKFRVDNEVKEKWKFSKEKAVILTIQLVDHCTGASTATGSSAS</sequence>